<dbReference type="Proteomes" id="UP000236752">
    <property type="component" value="Unassembled WGS sequence"/>
</dbReference>
<keyword evidence="3" id="KW-1185">Reference proteome</keyword>
<name>A0A1H6BJB1_9RHOB</name>
<dbReference type="EMBL" id="FNUZ01000007">
    <property type="protein sequence ID" value="SEG60773.1"/>
    <property type="molecule type" value="Genomic_DNA"/>
</dbReference>
<evidence type="ECO:0000256" key="1">
    <source>
        <dbReference type="SAM" id="Coils"/>
    </source>
</evidence>
<gene>
    <name evidence="2" type="ORF">SAMN04488045_3593</name>
</gene>
<protein>
    <submittedName>
        <fullName evidence="2">Uncharacterized protein</fullName>
    </submittedName>
</protein>
<dbReference type="AlphaFoldDB" id="A0A1H6BJB1"/>
<keyword evidence="1" id="KW-0175">Coiled coil</keyword>
<evidence type="ECO:0000313" key="2">
    <source>
        <dbReference type="EMBL" id="SEG60773.1"/>
    </source>
</evidence>
<proteinExistence type="predicted"/>
<dbReference type="RefSeq" id="WP_103911727.1">
    <property type="nucleotide sequence ID" value="NZ_FNUZ01000007.1"/>
</dbReference>
<feature type="coiled-coil region" evidence="1">
    <location>
        <begin position="115"/>
        <end position="149"/>
    </location>
</feature>
<sequence length="241" mass="26598">MNGIIRFAPLAVLSGVTYAVGPGAQADTHKETVAACLEAVRSDDMERAETLADQIIEWRALFATQVIADAKSCLEAAKGGEWTYFTTKSRFLTGMEADMEQDYIDKAMNKKASNQIDYQNERARLECEISAAQESVKSLEAEYDNFKLARTQEAEHMTMKVCYDLYASDPAAALLEPVCNEAFLETGLPDSDYEFDFTNIMSAKVRLAKSKVELGELLRGVTGSDISMPFGSDCAKFSVEE</sequence>
<reference evidence="2 3" key="1">
    <citation type="submission" date="2016-10" db="EMBL/GenBank/DDBJ databases">
        <authorList>
            <person name="de Groot N.N."/>
        </authorList>
    </citation>
    <scope>NUCLEOTIDE SEQUENCE [LARGE SCALE GENOMIC DNA]</scope>
    <source>
        <strain evidence="2 3">DSM 26915</strain>
    </source>
</reference>
<organism evidence="2 3">
    <name type="scientific">Thalassococcus halodurans</name>
    <dbReference type="NCBI Taxonomy" id="373675"/>
    <lineage>
        <taxon>Bacteria</taxon>
        <taxon>Pseudomonadati</taxon>
        <taxon>Pseudomonadota</taxon>
        <taxon>Alphaproteobacteria</taxon>
        <taxon>Rhodobacterales</taxon>
        <taxon>Roseobacteraceae</taxon>
        <taxon>Thalassococcus</taxon>
    </lineage>
</organism>
<evidence type="ECO:0000313" key="3">
    <source>
        <dbReference type="Proteomes" id="UP000236752"/>
    </source>
</evidence>
<accession>A0A1H6BJB1</accession>